<protein>
    <submittedName>
        <fullName evidence="3">Phage protein</fullName>
    </submittedName>
</protein>
<dbReference type="EMBL" id="LT906464">
    <property type="protein sequence ID" value="SNW04361.1"/>
    <property type="molecule type" value="Genomic_DNA"/>
</dbReference>
<organism evidence="3 4">
    <name type="scientific">Staphylococcus muscae</name>
    <dbReference type="NCBI Taxonomy" id="1294"/>
    <lineage>
        <taxon>Bacteria</taxon>
        <taxon>Bacillati</taxon>
        <taxon>Bacillota</taxon>
        <taxon>Bacilli</taxon>
        <taxon>Bacillales</taxon>
        <taxon>Staphylococcaceae</taxon>
        <taxon>Staphylococcus</taxon>
    </lineage>
</organism>
<reference evidence="2" key="1">
    <citation type="journal article" date="2014" name="Int. J. Syst. Evol. Microbiol.">
        <title>Complete genome of a new Firmicutes species belonging to the dominant human colonic microbiota ('Ruminococcus bicirculans') reveals two chromosomes and a selective capacity to utilize plant glucans.</title>
        <authorList>
            <consortium name="NISC Comparative Sequencing Program"/>
            <person name="Wegmann U."/>
            <person name="Louis P."/>
            <person name="Goesmann A."/>
            <person name="Henrissat B."/>
            <person name="Duncan S.H."/>
            <person name="Flint H.J."/>
        </authorList>
    </citation>
    <scope>NUCLEOTIDE SEQUENCE</scope>
    <source>
        <strain evidence="2">CCM 4175</strain>
    </source>
</reference>
<dbReference type="Proteomes" id="UP000243706">
    <property type="component" value="Chromosome 1"/>
</dbReference>
<keyword evidence="1" id="KW-0812">Transmembrane</keyword>
<gene>
    <name evidence="2" type="ORF">GCM10007183_18670</name>
    <name evidence="3" type="ORF">SAMEA4412661_01952</name>
</gene>
<sequence length="133" mass="15403">MKKLNEFFYELFDRLGQHLMHTIFVIGGILLILFLALGTVIPELNRTIYEGKIIEKYTKNHAMTTGTSHYIVVQHGQTKTTIENTDILLHAKFNSKDIHQSLREGQKVKVYTVGFDFPQFGVHPNLYRIDKQP</sequence>
<feature type="transmembrane region" description="Helical" evidence="1">
    <location>
        <begin position="20"/>
        <end position="41"/>
    </location>
</feature>
<dbReference type="OrthoDB" id="2412545at2"/>
<keyword evidence="1" id="KW-0472">Membrane</keyword>
<reference evidence="2" key="4">
    <citation type="submission" date="2024-05" db="EMBL/GenBank/DDBJ databases">
        <authorList>
            <person name="Sun Q."/>
            <person name="Sedlacek I."/>
        </authorList>
    </citation>
    <scope>NUCLEOTIDE SEQUENCE</scope>
    <source>
        <strain evidence="2">CCM 4175</strain>
    </source>
</reference>
<proteinExistence type="predicted"/>
<accession>A0A240C8F5</accession>
<evidence type="ECO:0000313" key="3">
    <source>
        <dbReference type="EMBL" id="SNW04361.1"/>
    </source>
</evidence>
<dbReference type="RefSeq" id="WP_095117896.1">
    <property type="nucleotide sequence ID" value="NZ_BMCB01000013.1"/>
</dbReference>
<keyword evidence="5" id="KW-1185">Reference proteome</keyword>
<reference evidence="3 4" key="2">
    <citation type="submission" date="2017-06" db="EMBL/GenBank/DDBJ databases">
        <authorList>
            <consortium name="Pathogen Informatics"/>
        </authorList>
    </citation>
    <scope>NUCLEOTIDE SEQUENCE [LARGE SCALE GENOMIC DNA]</scope>
    <source>
        <strain evidence="3 4">NCTC13833</strain>
    </source>
</reference>
<dbReference type="Proteomes" id="UP000652995">
    <property type="component" value="Unassembled WGS sequence"/>
</dbReference>
<dbReference type="EMBL" id="BMCB01000013">
    <property type="protein sequence ID" value="GGA94773.1"/>
    <property type="molecule type" value="Genomic_DNA"/>
</dbReference>
<evidence type="ECO:0000313" key="5">
    <source>
        <dbReference type="Proteomes" id="UP000652995"/>
    </source>
</evidence>
<dbReference type="AlphaFoldDB" id="A0A240C8F5"/>
<reference evidence="5" key="3">
    <citation type="journal article" date="2019" name="Int. J. Syst. Evol. Microbiol.">
        <title>The Global Catalogue of Microorganisms (GCM) 10K type strain sequencing project: providing services to taxonomists for standard genome sequencing and annotation.</title>
        <authorList>
            <consortium name="The Broad Institute Genomics Platform"/>
            <consortium name="The Broad Institute Genome Sequencing Center for Infectious Disease"/>
            <person name="Wu L."/>
            <person name="Ma J."/>
        </authorList>
    </citation>
    <scope>NUCLEOTIDE SEQUENCE [LARGE SCALE GENOMIC DNA]</scope>
    <source>
        <strain evidence="5">CCM 4175</strain>
    </source>
</reference>
<evidence type="ECO:0000256" key="1">
    <source>
        <dbReference type="SAM" id="Phobius"/>
    </source>
</evidence>
<evidence type="ECO:0000313" key="4">
    <source>
        <dbReference type="Proteomes" id="UP000243706"/>
    </source>
</evidence>
<dbReference type="KEGG" id="smus:C7J88_06395"/>
<evidence type="ECO:0000313" key="2">
    <source>
        <dbReference type="EMBL" id="GGA94773.1"/>
    </source>
</evidence>
<name>A0A240C8F5_9STAP</name>
<keyword evidence="1" id="KW-1133">Transmembrane helix</keyword>